<dbReference type="AlphaFoldDB" id="A0A9X3BQU0"/>
<evidence type="ECO:0000256" key="2">
    <source>
        <dbReference type="ARBA" id="ARBA00023125"/>
    </source>
</evidence>
<dbReference type="Gene3D" id="1.10.10.60">
    <property type="entry name" value="Homeodomain-like"/>
    <property type="match status" value="2"/>
</dbReference>
<dbReference type="Pfam" id="PF12852">
    <property type="entry name" value="Cupin_6"/>
    <property type="match status" value="1"/>
</dbReference>
<dbReference type="Proteomes" id="UP001140272">
    <property type="component" value="Unassembled WGS sequence"/>
</dbReference>
<dbReference type="SMART" id="SM00342">
    <property type="entry name" value="HTH_ARAC"/>
    <property type="match status" value="1"/>
</dbReference>
<dbReference type="PANTHER" id="PTHR46796">
    <property type="entry name" value="HTH-TYPE TRANSCRIPTIONAL ACTIVATOR RHAS-RELATED"/>
    <property type="match status" value="1"/>
</dbReference>
<sequence>MDAVAGLLDGVRARGAFVLRMRLDPPWSMRIRDEAPLTVICQTHGRAAIVPDDGNTVWLQAGDLALTRGTEHYVYADDPRTPPMIVIHPGQRCTTVAGDDLRFEMALGVRTWGNSPAGSCRSVIGAYQGHSAVGARLLDALPAVAVLRADDWDTPLVGMLSDEAGRDGPGQEAYLDRLLDLLLIAAVRAWFDRGDTAPTWWAAEQDALVGPALKLMYHNPTHPWTVASLAAAVGCSRAAFARRFADQVGEPPIAFLTGWRLALAADLLRSGATVAAVARQVGYGSPFALSTAFKRVHGVSPHAHRRAIRRESSSRGSRTEPAAAERFWRPADR</sequence>
<name>A0A9X3BQU0_9MYCO</name>
<feature type="domain" description="HTH araC/xylS-type" evidence="5">
    <location>
        <begin position="210"/>
        <end position="307"/>
    </location>
</feature>
<dbReference type="GO" id="GO:0043565">
    <property type="term" value="F:sequence-specific DNA binding"/>
    <property type="evidence" value="ECO:0007669"/>
    <property type="project" value="InterPro"/>
</dbReference>
<dbReference type="PROSITE" id="PS00041">
    <property type="entry name" value="HTH_ARAC_FAMILY_1"/>
    <property type="match status" value="1"/>
</dbReference>
<keyword evidence="3" id="KW-0804">Transcription</keyword>
<reference evidence="6" key="1">
    <citation type="submission" date="2020-07" db="EMBL/GenBank/DDBJ databases">
        <authorList>
            <person name="Pettersson B.M.F."/>
            <person name="Behra P.R.K."/>
            <person name="Ramesh M."/>
            <person name="Das S."/>
            <person name="Dasgupta S."/>
            <person name="Kirsebom L.A."/>
        </authorList>
    </citation>
    <scope>NUCLEOTIDE SEQUENCE</scope>
    <source>
        <strain evidence="6">DSM 45406</strain>
    </source>
</reference>
<reference evidence="7" key="3">
    <citation type="submission" date="2022-08" db="EMBL/GenBank/DDBJ databases">
        <title>Whole genome sequencing of non-tuberculosis mycobacteria type-strains.</title>
        <authorList>
            <person name="Igarashi Y."/>
            <person name="Osugi A."/>
            <person name="Mitarai S."/>
        </authorList>
    </citation>
    <scope>NUCLEOTIDE SEQUENCE</scope>
    <source>
        <strain evidence="7">JCM 16372</strain>
    </source>
</reference>
<keyword evidence="2" id="KW-0238">DNA-binding</keyword>
<dbReference type="Proteomes" id="UP001055159">
    <property type="component" value="Chromosome"/>
</dbReference>
<keyword evidence="8" id="KW-1185">Reference proteome</keyword>
<evidence type="ECO:0000313" key="9">
    <source>
        <dbReference type="Proteomes" id="UP001140272"/>
    </source>
</evidence>
<evidence type="ECO:0000256" key="4">
    <source>
        <dbReference type="SAM" id="MobiDB-lite"/>
    </source>
</evidence>
<dbReference type="InterPro" id="IPR018062">
    <property type="entry name" value="HTH_AraC-typ_CS"/>
</dbReference>
<keyword evidence="1" id="KW-0805">Transcription regulation</keyword>
<dbReference type="RefSeq" id="WP_043413200.1">
    <property type="nucleotide sequence ID" value="NZ_CP092427.2"/>
</dbReference>
<dbReference type="GO" id="GO:0003700">
    <property type="term" value="F:DNA-binding transcription factor activity"/>
    <property type="evidence" value="ECO:0007669"/>
    <property type="project" value="InterPro"/>
</dbReference>
<accession>A0A9X3BQU0</accession>
<proteinExistence type="predicted"/>
<dbReference type="InterPro" id="IPR050204">
    <property type="entry name" value="AraC_XylS_family_regulators"/>
</dbReference>
<dbReference type="Pfam" id="PF12833">
    <property type="entry name" value="HTH_18"/>
    <property type="match status" value="1"/>
</dbReference>
<dbReference type="SUPFAM" id="SSF46689">
    <property type="entry name" value="Homeodomain-like"/>
    <property type="match status" value="2"/>
</dbReference>
<evidence type="ECO:0000259" key="5">
    <source>
        <dbReference type="PROSITE" id="PS01124"/>
    </source>
</evidence>
<dbReference type="EMBL" id="CP092427">
    <property type="protein sequence ID" value="ULP36402.1"/>
    <property type="molecule type" value="Genomic_DNA"/>
</dbReference>
<dbReference type="InterPro" id="IPR009057">
    <property type="entry name" value="Homeodomain-like_sf"/>
</dbReference>
<feature type="region of interest" description="Disordered" evidence="4">
    <location>
        <begin position="301"/>
        <end position="333"/>
    </location>
</feature>
<dbReference type="PROSITE" id="PS01124">
    <property type="entry name" value="HTH_ARAC_FAMILY_2"/>
    <property type="match status" value="1"/>
</dbReference>
<dbReference type="EMBL" id="JACKRN010000559">
    <property type="protein sequence ID" value="MCV7071635.1"/>
    <property type="molecule type" value="Genomic_DNA"/>
</dbReference>
<dbReference type="InterPro" id="IPR018060">
    <property type="entry name" value="HTH_AraC"/>
</dbReference>
<evidence type="ECO:0000313" key="6">
    <source>
        <dbReference type="EMBL" id="MCV7071635.1"/>
    </source>
</evidence>
<dbReference type="InterPro" id="IPR032783">
    <property type="entry name" value="AraC_lig"/>
</dbReference>
<reference evidence="6" key="2">
    <citation type="journal article" date="2022" name="BMC Genomics">
        <title>Comparative genome analysis of mycobacteria focusing on tRNA and non-coding RNA.</title>
        <authorList>
            <person name="Behra P.R.K."/>
            <person name="Pettersson B.M.F."/>
            <person name="Ramesh M."/>
            <person name="Das S."/>
            <person name="Dasgupta S."/>
            <person name="Kirsebom L.A."/>
        </authorList>
    </citation>
    <scope>NUCLEOTIDE SEQUENCE</scope>
    <source>
        <strain evidence="6">DSM 45406</strain>
    </source>
</reference>
<gene>
    <name evidence="6" type="ORF">H7H73_15750</name>
    <name evidence="7" type="ORF">MJO55_24905</name>
</gene>
<dbReference type="PANTHER" id="PTHR46796:SF13">
    <property type="entry name" value="HTH-TYPE TRANSCRIPTIONAL ACTIVATOR RHAS"/>
    <property type="match status" value="1"/>
</dbReference>
<evidence type="ECO:0000256" key="1">
    <source>
        <dbReference type="ARBA" id="ARBA00023015"/>
    </source>
</evidence>
<evidence type="ECO:0000256" key="3">
    <source>
        <dbReference type="ARBA" id="ARBA00023163"/>
    </source>
</evidence>
<organism evidence="6 9">
    <name type="scientific">Mycolicibacterium rufum</name>
    <dbReference type="NCBI Taxonomy" id="318424"/>
    <lineage>
        <taxon>Bacteria</taxon>
        <taxon>Bacillati</taxon>
        <taxon>Actinomycetota</taxon>
        <taxon>Actinomycetes</taxon>
        <taxon>Mycobacteriales</taxon>
        <taxon>Mycobacteriaceae</taxon>
        <taxon>Mycolicibacterium</taxon>
    </lineage>
</organism>
<protein>
    <submittedName>
        <fullName evidence="6">AraC family transcriptional regulator</fullName>
    </submittedName>
</protein>
<evidence type="ECO:0000313" key="7">
    <source>
        <dbReference type="EMBL" id="ULP36402.1"/>
    </source>
</evidence>
<evidence type="ECO:0000313" key="8">
    <source>
        <dbReference type="Proteomes" id="UP001055159"/>
    </source>
</evidence>